<dbReference type="GO" id="GO:0003677">
    <property type="term" value="F:DNA binding"/>
    <property type="evidence" value="ECO:0007669"/>
    <property type="project" value="InterPro"/>
</dbReference>
<dbReference type="Gene3D" id="1.10.260.40">
    <property type="entry name" value="lambda repressor-like DNA-binding domains"/>
    <property type="match status" value="1"/>
</dbReference>
<sequence length="92" mass="10511">MNRYVGRHLMLHRERMGLTQDKLARKLDLSIVDIQNAELGLNRLPAVTLYEACEIFEISLRSFFGGFIEAQSEVPNRQTPNALPQQPSNRSV</sequence>
<gene>
    <name evidence="2" type="ORF">FKG95_10395</name>
</gene>
<dbReference type="SUPFAM" id="SSF47413">
    <property type="entry name" value="lambda repressor-like DNA-binding domains"/>
    <property type="match status" value="1"/>
</dbReference>
<dbReference type="PROSITE" id="PS50943">
    <property type="entry name" value="HTH_CROC1"/>
    <property type="match status" value="1"/>
</dbReference>
<organism evidence="2 3">
    <name type="scientific">Denitrobaculum tricleocarpae</name>
    <dbReference type="NCBI Taxonomy" id="2591009"/>
    <lineage>
        <taxon>Bacteria</taxon>
        <taxon>Pseudomonadati</taxon>
        <taxon>Pseudomonadota</taxon>
        <taxon>Alphaproteobacteria</taxon>
        <taxon>Rhodospirillales</taxon>
        <taxon>Rhodospirillaceae</taxon>
        <taxon>Denitrobaculum</taxon>
    </lineage>
</organism>
<evidence type="ECO:0000313" key="2">
    <source>
        <dbReference type="EMBL" id="TQV80573.1"/>
    </source>
</evidence>
<keyword evidence="3" id="KW-1185">Reference proteome</keyword>
<reference evidence="2 3" key="1">
    <citation type="submission" date="2019-06" db="EMBL/GenBank/DDBJ databases">
        <title>Whole genome sequence for Rhodospirillaceae sp. R148.</title>
        <authorList>
            <person name="Wang G."/>
        </authorList>
    </citation>
    <scope>NUCLEOTIDE SEQUENCE [LARGE SCALE GENOMIC DNA]</scope>
    <source>
        <strain evidence="2 3">R148</strain>
    </source>
</reference>
<dbReference type="Proteomes" id="UP000315252">
    <property type="component" value="Unassembled WGS sequence"/>
</dbReference>
<dbReference type="OrthoDB" id="7428772at2"/>
<proteinExistence type="predicted"/>
<dbReference type="InterPro" id="IPR010982">
    <property type="entry name" value="Lambda_DNA-bd_dom_sf"/>
</dbReference>
<feature type="domain" description="HTH cro/C1-type" evidence="1">
    <location>
        <begin position="13"/>
        <end position="63"/>
    </location>
</feature>
<evidence type="ECO:0000259" key="1">
    <source>
        <dbReference type="PROSITE" id="PS50943"/>
    </source>
</evidence>
<dbReference type="InterPro" id="IPR001387">
    <property type="entry name" value="Cro/C1-type_HTH"/>
</dbReference>
<comment type="caution">
    <text evidence="2">The sequence shown here is derived from an EMBL/GenBank/DDBJ whole genome shotgun (WGS) entry which is preliminary data.</text>
</comment>
<name>A0A545TTP0_9PROT</name>
<evidence type="ECO:0000313" key="3">
    <source>
        <dbReference type="Proteomes" id="UP000315252"/>
    </source>
</evidence>
<accession>A0A545TTP0</accession>
<dbReference type="RefSeq" id="WP_142896287.1">
    <property type="nucleotide sequence ID" value="NZ_ML660054.1"/>
</dbReference>
<dbReference type="CDD" id="cd00093">
    <property type="entry name" value="HTH_XRE"/>
    <property type="match status" value="1"/>
</dbReference>
<dbReference type="EMBL" id="VHSH01000003">
    <property type="protein sequence ID" value="TQV80573.1"/>
    <property type="molecule type" value="Genomic_DNA"/>
</dbReference>
<dbReference type="AlphaFoldDB" id="A0A545TTP0"/>
<protein>
    <submittedName>
        <fullName evidence="2">Helix-turn-helix transcriptional regulator</fullName>
    </submittedName>
</protein>